<feature type="active site" evidence="5">
    <location>
        <position position="246"/>
    </location>
</feature>
<dbReference type="PANTHER" id="PTHR23402:SF1">
    <property type="entry name" value="PYROGLUTAMYL-PEPTIDASE I"/>
    <property type="match status" value="1"/>
</dbReference>
<dbReference type="PROSITE" id="PS01334">
    <property type="entry name" value="PYRASE_CYS"/>
    <property type="match status" value="1"/>
</dbReference>
<evidence type="ECO:0000313" key="8">
    <source>
        <dbReference type="RefSeq" id="XP_026194016.1"/>
    </source>
</evidence>
<dbReference type="Proteomes" id="UP000515125">
    <property type="component" value="Unplaced"/>
</dbReference>
<comment type="similarity">
    <text evidence="1">Belongs to the peptidase C15 family.</text>
</comment>
<accession>A0A6P6S1E9</accession>
<dbReference type="GO" id="GO:0016920">
    <property type="term" value="F:pyroglutamyl-peptidase activity"/>
    <property type="evidence" value="ECO:0007669"/>
    <property type="project" value="UniProtKB-EC"/>
</dbReference>
<organism evidence="7 8">
    <name type="scientific">Cyclospora cayetanensis</name>
    <dbReference type="NCBI Taxonomy" id="88456"/>
    <lineage>
        <taxon>Eukaryota</taxon>
        <taxon>Sar</taxon>
        <taxon>Alveolata</taxon>
        <taxon>Apicomplexa</taxon>
        <taxon>Conoidasida</taxon>
        <taxon>Coccidia</taxon>
        <taxon>Eucoccidiorida</taxon>
        <taxon>Eimeriorina</taxon>
        <taxon>Eimeriidae</taxon>
        <taxon>Cyclospora</taxon>
    </lineage>
</organism>
<dbReference type="AlphaFoldDB" id="A0A6P6S1E9"/>
<dbReference type="EC" id="3.4.19.3" evidence="5"/>
<dbReference type="RefSeq" id="XP_026194016.1">
    <property type="nucleotide sequence ID" value="XM_026338231.1"/>
</dbReference>
<evidence type="ECO:0000256" key="3">
    <source>
        <dbReference type="ARBA" id="ARBA00022801"/>
    </source>
</evidence>
<dbReference type="PANTHER" id="PTHR23402">
    <property type="entry name" value="PROTEASE FAMILY C15 PYROGLUTAMYL-PEPTIDASE I-RELATED"/>
    <property type="match status" value="1"/>
</dbReference>
<keyword evidence="7" id="KW-1185">Reference proteome</keyword>
<dbReference type="Pfam" id="PF01470">
    <property type="entry name" value="Peptidase_C15"/>
    <property type="match status" value="1"/>
</dbReference>
<evidence type="ECO:0000256" key="2">
    <source>
        <dbReference type="ARBA" id="ARBA00022670"/>
    </source>
</evidence>
<dbReference type="InterPro" id="IPR016125">
    <property type="entry name" value="Peptidase_C15-like"/>
</dbReference>
<dbReference type="SUPFAM" id="SSF53182">
    <property type="entry name" value="Pyrrolidone carboxyl peptidase (pyroglutamate aminopeptidase)"/>
    <property type="match status" value="1"/>
</dbReference>
<keyword evidence="4" id="KW-0788">Thiol protease</keyword>
<evidence type="ECO:0000256" key="1">
    <source>
        <dbReference type="ARBA" id="ARBA00006641"/>
    </source>
</evidence>
<proteinExistence type="inferred from homology"/>
<protein>
    <recommendedName>
        <fullName evidence="5">Pyroglutamyl-peptidase I</fullName>
        <ecNumber evidence="5">3.4.19.3</ecNumber>
    </recommendedName>
</protein>
<dbReference type="Gene3D" id="3.40.630.20">
    <property type="entry name" value="Peptidase C15, pyroglutamyl peptidase I-like"/>
    <property type="match status" value="1"/>
</dbReference>
<gene>
    <name evidence="8" type="primary">LOC34618871</name>
</gene>
<feature type="region of interest" description="Disordered" evidence="6">
    <location>
        <begin position="47"/>
        <end position="87"/>
    </location>
</feature>
<dbReference type="OrthoDB" id="407146at2759"/>
<evidence type="ECO:0000313" key="7">
    <source>
        <dbReference type="Proteomes" id="UP000515125"/>
    </source>
</evidence>
<keyword evidence="2" id="KW-0645">Protease</keyword>
<comment type="catalytic activity">
    <reaction evidence="5">
        <text>Release of an N-terminal pyroglutamyl group from a polypeptide, the second amino acid generally not being Pro.</text>
        <dbReference type="EC" id="3.4.19.3"/>
    </reaction>
</comment>
<keyword evidence="3" id="KW-0378">Hydrolase</keyword>
<dbReference type="InterPro" id="IPR033694">
    <property type="entry name" value="PGPEP1_Cys_AS"/>
</dbReference>
<dbReference type="GO" id="GO:0006508">
    <property type="term" value="P:proteolysis"/>
    <property type="evidence" value="ECO:0007669"/>
    <property type="project" value="UniProtKB-KW"/>
</dbReference>
<sequence>MGPSQRRFSSKAPSLRVYLTGFGPFGEVEDNPSACIVRKLAAYLSSAGSPRTSPGVHETSVDSSVLSPGLYGEHEETAEDPPVDRPESPLRAQKIELCGWEILEVSADAAMESVPRIHYRLSCKEPRSGVHDSDTSSKNNFLRLGQKDHEGPLCPGDELSKPLSLALHFGVNTKSNCWKLESHGKNDARFSCNDVRGYCPSTNEISASMPLGARLSCSLALKEIAADLNERGFPCSVSSDAGCFVCNYLYFRSLQEGKKTGVVALFVHVPSFSEMPLKQQLASALHLLDLVACRGPQKTNAISATEGNR</sequence>
<evidence type="ECO:0000256" key="4">
    <source>
        <dbReference type="ARBA" id="ARBA00022807"/>
    </source>
</evidence>
<evidence type="ECO:0000256" key="6">
    <source>
        <dbReference type="SAM" id="MobiDB-lite"/>
    </source>
</evidence>
<dbReference type="InterPro" id="IPR036440">
    <property type="entry name" value="Peptidase_C15-like_sf"/>
</dbReference>
<name>A0A6P6S1E9_9EIME</name>
<evidence type="ECO:0000256" key="5">
    <source>
        <dbReference type="PROSITE-ProRule" id="PRU10077"/>
    </source>
</evidence>
<reference evidence="8" key="1">
    <citation type="submission" date="2025-08" db="UniProtKB">
        <authorList>
            <consortium name="RefSeq"/>
        </authorList>
    </citation>
    <scope>IDENTIFICATION</scope>
</reference>
<dbReference type="GeneID" id="34618871"/>